<keyword evidence="2" id="KW-1185">Reference proteome</keyword>
<gene>
    <name evidence="1" type="ORF">SAMN02745129_2505</name>
</gene>
<evidence type="ECO:0000313" key="2">
    <source>
        <dbReference type="Proteomes" id="UP000184268"/>
    </source>
</evidence>
<accession>A0A1M5UCF5</accession>
<sequence>MFLNPLEHPQDYLAFYGKASRVEHNKVNGLATCLAYGGNKQDLTNTLLDQLRPAVIQTVMHYTNGIPAAEHLDAGEQYARQVLAEYERMLTASAGEAPSDFLAFATAEITQRLAAFINDGSVMSGLVH</sequence>
<organism evidence="1 2">
    <name type="scientific">Ferrimonas marina</name>
    <dbReference type="NCBI Taxonomy" id="299255"/>
    <lineage>
        <taxon>Bacteria</taxon>
        <taxon>Pseudomonadati</taxon>
        <taxon>Pseudomonadota</taxon>
        <taxon>Gammaproteobacteria</taxon>
        <taxon>Alteromonadales</taxon>
        <taxon>Ferrimonadaceae</taxon>
        <taxon>Ferrimonas</taxon>
    </lineage>
</organism>
<evidence type="ECO:0000313" key="1">
    <source>
        <dbReference type="EMBL" id="SHH60735.1"/>
    </source>
</evidence>
<dbReference type="Proteomes" id="UP000184268">
    <property type="component" value="Unassembled WGS sequence"/>
</dbReference>
<name>A0A1M5UCF5_9GAMM</name>
<dbReference type="EMBL" id="FQXG01000003">
    <property type="protein sequence ID" value="SHH60735.1"/>
    <property type="molecule type" value="Genomic_DNA"/>
</dbReference>
<reference evidence="1 2" key="1">
    <citation type="submission" date="2016-11" db="EMBL/GenBank/DDBJ databases">
        <authorList>
            <person name="Jaros S."/>
            <person name="Januszkiewicz K."/>
            <person name="Wedrychowicz H."/>
        </authorList>
    </citation>
    <scope>NUCLEOTIDE SEQUENCE [LARGE SCALE GENOMIC DNA]</scope>
    <source>
        <strain evidence="1 2">DSM 16917</strain>
    </source>
</reference>
<proteinExistence type="predicted"/>
<dbReference type="RefSeq" id="WP_067655328.1">
    <property type="nucleotide sequence ID" value="NZ_FQXG01000003.1"/>
</dbReference>
<protein>
    <submittedName>
        <fullName evidence="1">Uncharacterized protein</fullName>
    </submittedName>
</protein>
<dbReference type="AlphaFoldDB" id="A0A1M5UCF5"/>